<dbReference type="Proteomes" id="UP000503011">
    <property type="component" value="Chromosome"/>
</dbReference>
<organism evidence="2 3">
    <name type="scientific">Phytohabitans suffuscus</name>
    <dbReference type="NCBI Taxonomy" id="624315"/>
    <lineage>
        <taxon>Bacteria</taxon>
        <taxon>Bacillati</taxon>
        <taxon>Actinomycetota</taxon>
        <taxon>Actinomycetes</taxon>
        <taxon>Micromonosporales</taxon>
        <taxon>Micromonosporaceae</taxon>
    </lineage>
</organism>
<keyword evidence="3" id="KW-1185">Reference proteome</keyword>
<name>A0A6F8YEW0_9ACTN</name>
<keyword evidence="1" id="KW-0472">Membrane</keyword>
<dbReference type="AlphaFoldDB" id="A0A6F8YEW0"/>
<reference evidence="2 3" key="1">
    <citation type="submission" date="2020-03" db="EMBL/GenBank/DDBJ databases">
        <title>Whole genome shotgun sequence of Phytohabitans suffuscus NBRC 105367.</title>
        <authorList>
            <person name="Komaki H."/>
            <person name="Tamura T."/>
        </authorList>
    </citation>
    <scope>NUCLEOTIDE SEQUENCE [LARGE SCALE GENOMIC DNA]</scope>
    <source>
        <strain evidence="2 3">NBRC 105367</strain>
    </source>
</reference>
<keyword evidence="1" id="KW-1133">Transmembrane helix</keyword>
<accession>A0A6F8YEW0</accession>
<evidence type="ECO:0000256" key="1">
    <source>
        <dbReference type="SAM" id="Phobius"/>
    </source>
</evidence>
<protein>
    <submittedName>
        <fullName evidence="2">Uncharacterized protein</fullName>
    </submittedName>
</protein>
<evidence type="ECO:0000313" key="3">
    <source>
        <dbReference type="Proteomes" id="UP000503011"/>
    </source>
</evidence>
<feature type="transmembrane region" description="Helical" evidence="1">
    <location>
        <begin position="19"/>
        <end position="39"/>
    </location>
</feature>
<dbReference type="EMBL" id="AP022871">
    <property type="protein sequence ID" value="BCB84655.1"/>
    <property type="molecule type" value="Genomic_DNA"/>
</dbReference>
<dbReference type="KEGG" id="psuu:Psuf_019680"/>
<sequence>MAGDQIPQPPAGGGAGQGWVAISYLIAGIAVWGFIGWLVDRWFDLGGVPIGIGAVVGAAGASTW</sequence>
<evidence type="ECO:0000313" key="2">
    <source>
        <dbReference type="EMBL" id="BCB84655.1"/>
    </source>
</evidence>
<gene>
    <name evidence="2" type="ORF">Psuf_019680</name>
</gene>
<reference evidence="2 3" key="2">
    <citation type="submission" date="2020-03" db="EMBL/GenBank/DDBJ databases">
        <authorList>
            <person name="Ichikawa N."/>
            <person name="Kimura A."/>
            <person name="Kitahashi Y."/>
            <person name="Uohara A."/>
        </authorList>
    </citation>
    <scope>NUCLEOTIDE SEQUENCE [LARGE SCALE GENOMIC DNA]</scope>
    <source>
        <strain evidence="2 3">NBRC 105367</strain>
    </source>
</reference>
<proteinExistence type="predicted"/>
<keyword evidence="1" id="KW-0812">Transmembrane</keyword>